<keyword evidence="3" id="KW-0677">Repeat</keyword>
<organism evidence="8 9">
    <name type="scientific">Brassicogethes aeneus</name>
    <name type="common">Rape pollen beetle</name>
    <name type="synonym">Meligethes aeneus</name>
    <dbReference type="NCBI Taxonomy" id="1431903"/>
    <lineage>
        <taxon>Eukaryota</taxon>
        <taxon>Metazoa</taxon>
        <taxon>Ecdysozoa</taxon>
        <taxon>Arthropoda</taxon>
        <taxon>Hexapoda</taxon>
        <taxon>Insecta</taxon>
        <taxon>Pterygota</taxon>
        <taxon>Neoptera</taxon>
        <taxon>Endopterygota</taxon>
        <taxon>Coleoptera</taxon>
        <taxon>Polyphaga</taxon>
        <taxon>Cucujiformia</taxon>
        <taxon>Nitidulidae</taxon>
        <taxon>Meligethinae</taxon>
        <taxon>Brassicogethes</taxon>
    </lineage>
</organism>
<evidence type="ECO:0000313" key="9">
    <source>
        <dbReference type="Proteomes" id="UP001154078"/>
    </source>
</evidence>
<keyword evidence="1" id="KW-0147">Chitin-binding</keyword>
<dbReference type="Pfam" id="PF01607">
    <property type="entry name" value="CBM_14"/>
    <property type="match status" value="2"/>
</dbReference>
<accession>A0A9P0FC95</accession>
<gene>
    <name evidence="8" type="ORF">MELIAE_LOCUS1845</name>
</gene>
<keyword evidence="4" id="KW-1015">Disulfide bond</keyword>
<dbReference type="PANTHER" id="PTHR23301">
    <property type="entry name" value="CHITIN BINDING PERITROPHIN-A"/>
    <property type="match status" value="1"/>
</dbReference>
<dbReference type="InterPro" id="IPR002557">
    <property type="entry name" value="Chitin-bd_dom"/>
</dbReference>
<reference evidence="8" key="1">
    <citation type="submission" date="2021-12" db="EMBL/GenBank/DDBJ databases">
        <authorList>
            <person name="King R."/>
        </authorList>
    </citation>
    <scope>NUCLEOTIDE SEQUENCE</scope>
</reference>
<dbReference type="GO" id="GO:0008061">
    <property type="term" value="F:chitin binding"/>
    <property type="evidence" value="ECO:0007669"/>
    <property type="project" value="UniProtKB-KW"/>
</dbReference>
<evidence type="ECO:0000256" key="3">
    <source>
        <dbReference type="ARBA" id="ARBA00022737"/>
    </source>
</evidence>
<dbReference type="EMBL" id="OV121132">
    <property type="protein sequence ID" value="CAH0547970.1"/>
    <property type="molecule type" value="Genomic_DNA"/>
</dbReference>
<dbReference type="PANTHER" id="PTHR23301:SF0">
    <property type="entry name" value="CHITIN-BINDING TYPE-2 DOMAIN-CONTAINING PROTEIN-RELATED"/>
    <property type="match status" value="1"/>
</dbReference>
<feature type="signal peptide" evidence="6">
    <location>
        <begin position="1"/>
        <end position="17"/>
    </location>
</feature>
<evidence type="ECO:0000313" key="8">
    <source>
        <dbReference type="EMBL" id="CAH0547970.1"/>
    </source>
</evidence>
<evidence type="ECO:0000256" key="1">
    <source>
        <dbReference type="ARBA" id="ARBA00022669"/>
    </source>
</evidence>
<evidence type="ECO:0000256" key="2">
    <source>
        <dbReference type="ARBA" id="ARBA00022729"/>
    </source>
</evidence>
<dbReference type="InterPro" id="IPR051940">
    <property type="entry name" value="Chitin_bind-dev_reg"/>
</dbReference>
<feature type="domain" description="Chitin-binding type-2" evidence="7">
    <location>
        <begin position="27"/>
        <end position="85"/>
    </location>
</feature>
<keyword evidence="5" id="KW-0325">Glycoprotein</keyword>
<dbReference type="SUPFAM" id="SSF57625">
    <property type="entry name" value="Invertebrate chitin-binding proteins"/>
    <property type="match status" value="2"/>
</dbReference>
<dbReference type="SMART" id="SM00494">
    <property type="entry name" value="ChtBD2"/>
    <property type="match status" value="2"/>
</dbReference>
<sequence>MLCVFLVLISLVCKTNGQFFAVCRGVYNTCPSIDGAYPVYIPLPNCNQYCECSWGTPYLYNCPSGLYFDSTYNVCDLPENVECGVPAKKTPTPTSSSICFDYGSCPAYDGQGSVYYALPDCTKFCQCSNGAPFLFSCPAGLHFNENFNVCDWPVDADCA</sequence>
<evidence type="ECO:0000256" key="4">
    <source>
        <dbReference type="ARBA" id="ARBA00023157"/>
    </source>
</evidence>
<feature type="chain" id="PRO_5040446096" description="Chitin-binding type-2 domain-containing protein" evidence="6">
    <location>
        <begin position="18"/>
        <end position="159"/>
    </location>
</feature>
<dbReference type="GO" id="GO:0005576">
    <property type="term" value="C:extracellular region"/>
    <property type="evidence" value="ECO:0007669"/>
    <property type="project" value="InterPro"/>
</dbReference>
<dbReference type="PROSITE" id="PS50940">
    <property type="entry name" value="CHIT_BIND_II"/>
    <property type="match status" value="2"/>
</dbReference>
<evidence type="ECO:0000259" key="7">
    <source>
        <dbReference type="PROSITE" id="PS50940"/>
    </source>
</evidence>
<protein>
    <recommendedName>
        <fullName evidence="7">Chitin-binding type-2 domain-containing protein</fullName>
    </recommendedName>
</protein>
<keyword evidence="2 6" id="KW-0732">Signal</keyword>
<dbReference type="Proteomes" id="UP001154078">
    <property type="component" value="Chromosome 1"/>
</dbReference>
<dbReference type="InterPro" id="IPR036508">
    <property type="entry name" value="Chitin-bd_dom_sf"/>
</dbReference>
<feature type="domain" description="Chitin-binding type-2" evidence="7">
    <location>
        <begin position="102"/>
        <end position="159"/>
    </location>
</feature>
<dbReference type="AlphaFoldDB" id="A0A9P0FC95"/>
<keyword evidence="9" id="KW-1185">Reference proteome</keyword>
<dbReference type="OrthoDB" id="6020543at2759"/>
<proteinExistence type="predicted"/>
<evidence type="ECO:0000256" key="5">
    <source>
        <dbReference type="ARBA" id="ARBA00023180"/>
    </source>
</evidence>
<evidence type="ECO:0000256" key="6">
    <source>
        <dbReference type="SAM" id="SignalP"/>
    </source>
</evidence>
<dbReference type="Gene3D" id="2.170.140.10">
    <property type="entry name" value="Chitin binding domain"/>
    <property type="match status" value="2"/>
</dbReference>
<name>A0A9P0FC95_BRAAE</name>